<name>A0A9W6B1U4_9LACO</name>
<gene>
    <name evidence="1" type="ORF">WR164_10820</name>
</gene>
<reference evidence="1" key="2">
    <citation type="journal article" date="2023" name="PLoS ONE">
        <title>Philodulcilactobacillus myokoensis gen. nov., sp. nov., a fructophilic, acidophilic, and agar-phobic lactic acid bacterium isolated from fermented vegetable extracts.</title>
        <authorList>
            <person name="Kouya T."/>
            <person name="Ishiyama Y."/>
            <person name="Ohashi S."/>
            <person name="Kumakubo R."/>
            <person name="Yamazaki T."/>
            <person name="Otaki T."/>
        </authorList>
    </citation>
    <scope>NUCLEOTIDE SEQUENCE</scope>
    <source>
        <strain evidence="1">WR16-4</strain>
    </source>
</reference>
<sequence>MDTNMIDIAMFIYATYKGSERDYALNILGMDLKSSIQDVKKAYKQSESDFTDRIRKPVNIPDDTINYSAAFDVAIGSRVRDKQLNKFARRAQIAYEILDFIDKHIESKK</sequence>
<evidence type="ECO:0000313" key="1">
    <source>
        <dbReference type="EMBL" id="GLB47103.1"/>
    </source>
</evidence>
<dbReference type="RefSeq" id="WP_286136563.1">
    <property type="nucleotide sequence ID" value="NZ_BRPL01000002.1"/>
</dbReference>
<accession>A0A9W6B1U4</accession>
<dbReference type="EMBL" id="BRPL01000002">
    <property type="protein sequence ID" value="GLB47103.1"/>
    <property type="molecule type" value="Genomic_DNA"/>
</dbReference>
<keyword evidence="2" id="KW-1185">Reference proteome</keyword>
<dbReference type="Proteomes" id="UP001144204">
    <property type="component" value="Unassembled WGS sequence"/>
</dbReference>
<organism evidence="1 2">
    <name type="scientific">Philodulcilactobacillus myokoensis</name>
    <dbReference type="NCBI Taxonomy" id="2929573"/>
    <lineage>
        <taxon>Bacteria</taxon>
        <taxon>Bacillati</taxon>
        <taxon>Bacillota</taxon>
        <taxon>Bacilli</taxon>
        <taxon>Lactobacillales</taxon>
        <taxon>Lactobacillaceae</taxon>
        <taxon>Philodulcilactobacillus</taxon>
    </lineage>
</organism>
<evidence type="ECO:0000313" key="2">
    <source>
        <dbReference type="Proteomes" id="UP001144204"/>
    </source>
</evidence>
<protein>
    <submittedName>
        <fullName evidence="1">Uncharacterized protein</fullName>
    </submittedName>
</protein>
<proteinExistence type="predicted"/>
<dbReference type="AlphaFoldDB" id="A0A9W6B1U4"/>
<reference evidence="1" key="1">
    <citation type="submission" date="2022-07" db="EMBL/GenBank/DDBJ databases">
        <authorList>
            <person name="Kouya T."/>
            <person name="Ishiyama Y."/>
        </authorList>
    </citation>
    <scope>NUCLEOTIDE SEQUENCE</scope>
    <source>
        <strain evidence="1">WR16-4</strain>
    </source>
</reference>
<comment type="caution">
    <text evidence="1">The sequence shown here is derived from an EMBL/GenBank/DDBJ whole genome shotgun (WGS) entry which is preliminary data.</text>
</comment>